<reference evidence="2" key="1">
    <citation type="submission" date="2019-08" db="EMBL/GenBank/DDBJ databases">
        <title>Limnoglobus roseus gen. nov., sp. nov., a novel freshwater planctomycete with a giant genome from the family Gemmataceae.</title>
        <authorList>
            <person name="Kulichevskaya I.S."/>
            <person name="Naumoff D.G."/>
            <person name="Miroshnikov K."/>
            <person name="Ivanova A."/>
            <person name="Philippov D.A."/>
            <person name="Hakobyan A."/>
            <person name="Rijpstra I.C."/>
            <person name="Sinninghe Damste J.S."/>
            <person name="Liesack W."/>
            <person name="Dedysh S.N."/>
        </authorList>
    </citation>
    <scope>NUCLEOTIDE SEQUENCE [LARGE SCALE GENOMIC DNA]</scope>
    <source>
        <strain evidence="2">PX52</strain>
    </source>
</reference>
<keyword evidence="2" id="KW-1185">Reference proteome</keyword>
<gene>
    <name evidence="1" type="ORF">PX52LOC_06703</name>
</gene>
<sequence length="926" mass="100493">MTPIERANTYLPIPPSYRVHLGGLRWSPAHDAILDSAGNTFALTEEVVQVLEGVFARSPVPAFAYVLVAFHRMKRGLDDLAVAYGRARPAPALARNAGLLIAELCGEMPVAMDPPSVDDIRLALDPRHRTARNETPRTVVVPTISPATIEKMLDSALAKHTPKMLAAWLEYGGPTPTAVGEQLAEPVESLPLRIGKLLAMARTRPRLTGAAWLTPALDAALTFPPRRPKANAVPLGGYADVATRGHPERLLLSQFALDSDEFVRRFAERELLYFRPEEPHVPRPPDRVLVLDQGVRTWGAVRLALAGCTLVLLAKPSRAAGRVHFVHTAAQDAVDLTAATPETLAEALQASDLTATPADAVRTAVALPADGPRDVILLTHPRNLGEPRVIAALKACPATDRAFTVAVDEDGRAEIHAWGDRGPVAVRSFRVDLAGAERAGVKPSPLATSTGPTWVGDVEPITFAFRPGVVAEPAMFGFDGPGEWLVAAAKDGVLQAFTLGDEPPEVLPRPFRDGVVMDAVEAILGVTDGVVVCGRMALANPSALTFAQTVTLGGNQPVVLSSATDLEPVRSTWYVVAHYDRARRLVTLHPLYKADRTVRWCVNAARDEVGICPMPVRHGEVGTDVHLGTHQRHERPRLTDWTSRTEAPPYRLPVWTRTSTDESFRCQPYLYLEGSGFEVRLIEPAWLRHEPMRDGQPLLNGTMIESAYLAGNVLTLGTFCKGERRTLVFHGPDAHLRYDLPRGEPGLSTALSPDGRLLAVKTRITDVSVLETTRSGLPRLVATTARLHNSLLIDLQGRPFPLVIRVGEFTHTFTLNAAGLAHDFQLRQFAKPRRTPAAQAAYDPARFPPKFQTQSGGWSAVFDRLGQVVLLDGAMPVAAFLIRRERAAACGHGGIRWGDPVLLGTPPTPHAAQEFAKLFDRGESCP</sequence>
<dbReference type="OrthoDB" id="242251at2"/>
<proteinExistence type="predicted"/>
<evidence type="ECO:0000313" key="1">
    <source>
        <dbReference type="EMBL" id="QEL19627.1"/>
    </source>
</evidence>
<dbReference type="AlphaFoldDB" id="A0A5C1ANB3"/>
<dbReference type="EMBL" id="CP042425">
    <property type="protein sequence ID" value="QEL19627.1"/>
    <property type="molecule type" value="Genomic_DNA"/>
</dbReference>
<evidence type="ECO:0000313" key="2">
    <source>
        <dbReference type="Proteomes" id="UP000324974"/>
    </source>
</evidence>
<dbReference type="RefSeq" id="WP_149113998.1">
    <property type="nucleotide sequence ID" value="NZ_CP042425.1"/>
</dbReference>
<dbReference type="Proteomes" id="UP000324974">
    <property type="component" value="Chromosome"/>
</dbReference>
<accession>A0A5C1ANB3</accession>
<protein>
    <submittedName>
        <fullName evidence="1">Uncharacterized protein</fullName>
    </submittedName>
</protein>
<dbReference type="KEGG" id="lrs:PX52LOC_06703"/>
<organism evidence="1 2">
    <name type="scientific">Limnoglobus roseus</name>
    <dbReference type="NCBI Taxonomy" id="2598579"/>
    <lineage>
        <taxon>Bacteria</taxon>
        <taxon>Pseudomonadati</taxon>
        <taxon>Planctomycetota</taxon>
        <taxon>Planctomycetia</taxon>
        <taxon>Gemmatales</taxon>
        <taxon>Gemmataceae</taxon>
        <taxon>Limnoglobus</taxon>
    </lineage>
</organism>
<name>A0A5C1ANB3_9BACT</name>